<feature type="compositionally biased region" description="Basic and acidic residues" evidence="1">
    <location>
        <begin position="1326"/>
        <end position="1345"/>
    </location>
</feature>
<evidence type="ECO:0000313" key="4">
    <source>
        <dbReference type="EMBL" id="TMW68581.1"/>
    </source>
</evidence>
<proteinExistence type="predicted"/>
<organism evidence="4 5">
    <name type="scientific">Pythium oligandrum</name>
    <name type="common">Mycoparasitic fungus</name>
    <dbReference type="NCBI Taxonomy" id="41045"/>
    <lineage>
        <taxon>Eukaryota</taxon>
        <taxon>Sar</taxon>
        <taxon>Stramenopiles</taxon>
        <taxon>Oomycota</taxon>
        <taxon>Peronosporomycetes</taxon>
        <taxon>Pythiales</taxon>
        <taxon>Pythiaceae</taxon>
        <taxon>Pythium</taxon>
    </lineage>
</organism>
<feature type="region of interest" description="Disordered" evidence="1">
    <location>
        <begin position="66"/>
        <end position="86"/>
    </location>
</feature>
<feature type="region of interest" description="Disordered" evidence="1">
    <location>
        <begin position="1225"/>
        <end position="1365"/>
    </location>
</feature>
<dbReference type="SUPFAM" id="SSF52540">
    <property type="entry name" value="P-loop containing nucleoside triphosphate hydrolases"/>
    <property type="match status" value="1"/>
</dbReference>
<dbReference type="Gene3D" id="3.40.50.300">
    <property type="entry name" value="P-loop containing nucleotide triphosphate hydrolases"/>
    <property type="match status" value="1"/>
</dbReference>
<dbReference type="Pfam" id="PF12770">
    <property type="entry name" value="CHAT"/>
    <property type="match status" value="1"/>
</dbReference>
<feature type="compositionally biased region" description="Polar residues" evidence="1">
    <location>
        <begin position="1262"/>
        <end position="1279"/>
    </location>
</feature>
<dbReference type="Gene3D" id="1.25.40.10">
    <property type="entry name" value="Tetratricopeptide repeat domain"/>
    <property type="match status" value="1"/>
</dbReference>
<name>A0A8K1FMT0_PYTOL</name>
<dbReference type="Proteomes" id="UP000794436">
    <property type="component" value="Unassembled WGS sequence"/>
</dbReference>
<dbReference type="InterPro" id="IPR011990">
    <property type="entry name" value="TPR-like_helical_dom_sf"/>
</dbReference>
<dbReference type="InterPro" id="IPR027417">
    <property type="entry name" value="P-loop_NTPase"/>
</dbReference>
<dbReference type="SUPFAM" id="SSF48452">
    <property type="entry name" value="TPR-like"/>
    <property type="match status" value="1"/>
</dbReference>
<feature type="region of interest" description="Disordered" evidence="1">
    <location>
        <begin position="847"/>
        <end position="870"/>
    </location>
</feature>
<feature type="compositionally biased region" description="Low complexity" evidence="1">
    <location>
        <begin position="802"/>
        <end position="820"/>
    </location>
</feature>
<sequence>MTEDGDGESASMEALWAFVQRVAASPDGEESVDERLARFDGLQQEAQRLLTARSRTLEHEDTHVASNTAAATASTAAGDVTSTDAKQQELYEKANERVARRMLERTESHGDDSEDKSDTMSDCTTITEASSVYGIQNTWVDLALLYSLPFVASESSGSASNGSRHHRLKPVPALNIAQEQNSLNKIFQECQRAIHTMRAAATVDSLRKVLDRGVTVLHFSGHGGRIAGKTDCLLFEDTQRTGLAHFIDAATLRSILNGGVASGSASPPPSSAFTGLAREDSAEDDGASADGHSSTRSIASSYSRIGLGGTLKLVFVSSCHSKEVGEVFIQAGVQHVVCVRSGDKILDDASAMFSYAFYHAVLAGKTIYQAFEIARVRVSADMQIPDHEGDKFILLESSQVHADSCPLYDSSSDDTPYAIEVNFASNPCTCHASTMHFVFSDISAGKWVDVSPANRFSKTLPAIPESFVGREQELHMLAGLVNSQRFVTMRGPPGIGKSTLSIRLAHFLAERNVFPDGVAFIRLRGVQSLEGVETAIKSALFPDGGREKELPLQQTLAEMKVLLVMDNMEDPINANPLPVREFLLHLLQNTPNLAFLMTARQAMGGGIAGFDEKVVSLNRLSHFHAADLFLKKSPRALLLSEIGDIDAKASTHSRTASVLEALTSHPLMAFLDGHPQAISLCAPLLQDRSLSELTRAVLSRGVSELQVVGLAANDRSAMNTLVTSLDVSLEQVRLHHGSDAIRFFALLGLLPAGAMPADFKSLWGNKWEVVVETLLRFSLIQRNRIPGFVLSSTSRGLPSQTSRRSSSRLSSSRHSSSRHSSTQTYDVALLTALKSYGDFISSASATGSAKGADGDHSALTSSSSSRSGFSSERNLLNTFTRSGRAARVAEHVEKMDNQAEVMAVCVSYSTFPFITSYARSLLGLYDGDGAKNAALESICVADRDRFLYNTARHFWKVSSWIFQYICTLTARSSAAYLILDMHESNLWMLLDLHIRMMEEWRQDSEASDGGDGFAAAECSPEVLALREKTSSYVVDVACFFAHTLFLSGRHRGAWNAVNKALHIAKAHKDTLSEANTRKLMGILLTTEAKFDEAKAQFGMSLILYKAVGDKMGQAASLSAIGMIHSRKGNLRGAHNCFTKALTLYEWFKHALGQLNCHQRLANLEKKLRDGDGLRGKNGQSSGHSHHYAATRRLQGDLNRKRNGEYIVRWVGHEMSLLLELPPSKPDKIQEAHAPSNVVTSTASAPMASDEDTSDSAAACSSPKATLSRPTSSPGVTNTPKKCRLGQIIDQREQKAANTVGEPNSVSTSTSATTQPPTNETTSTDAVAERLKKSSFARRKEYDASIRRTLSASMVDSSSSAAEDSS</sequence>
<evidence type="ECO:0000313" key="5">
    <source>
        <dbReference type="Proteomes" id="UP000794436"/>
    </source>
</evidence>
<evidence type="ECO:0008006" key="6">
    <source>
        <dbReference type="Google" id="ProtNLM"/>
    </source>
</evidence>
<keyword evidence="5" id="KW-1185">Reference proteome</keyword>
<feature type="region of interest" description="Disordered" evidence="1">
    <location>
        <begin position="793"/>
        <end position="820"/>
    </location>
</feature>
<feature type="compositionally biased region" description="Low complexity" evidence="1">
    <location>
        <begin position="1350"/>
        <end position="1365"/>
    </location>
</feature>
<protein>
    <recommendedName>
        <fullName evidence="6">CHAT domain-containing protein</fullName>
    </recommendedName>
</protein>
<feature type="domain" description="CHAT" evidence="3">
    <location>
        <begin position="163"/>
        <end position="384"/>
    </location>
</feature>
<feature type="domain" description="NACHT" evidence="2">
    <location>
        <begin position="486"/>
        <end position="629"/>
    </location>
</feature>
<comment type="caution">
    <text evidence="4">The sequence shown here is derived from an EMBL/GenBank/DDBJ whole genome shotgun (WGS) entry which is preliminary data.</text>
</comment>
<dbReference type="OrthoDB" id="431454at2759"/>
<evidence type="ECO:0000256" key="1">
    <source>
        <dbReference type="SAM" id="MobiDB-lite"/>
    </source>
</evidence>
<feature type="region of interest" description="Disordered" evidence="1">
    <location>
        <begin position="1169"/>
        <end position="1195"/>
    </location>
</feature>
<gene>
    <name evidence="4" type="ORF">Poli38472_006049</name>
</gene>
<dbReference type="PANTHER" id="PTHR47691">
    <property type="entry name" value="REGULATOR-RELATED"/>
    <property type="match status" value="1"/>
</dbReference>
<dbReference type="InterPro" id="IPR007111">
    <property type="entry name" value="NACHT_NTPase"/>
</dbReference>
<feature type="region of interest" description="Disordered" evidence="1">
    <location>
        <begin position="260"/>
        <end position="295"/>
    </location>
</feature>
<dbReference type="Pfam" id="PF05729">
    <property type="entry name" value="NACHT"/>
    <property type="match status" value="1"/>
</dbReference>
<evidence type="ECO:0000259" key="2">
    <source>
        <dbReference type="Pfam" id="PF05729"/>
    </source>
</evidence>
<accession>A0A8K1FMT0</accession>
<reference evidence="4" key="1">
    <citation type="submission" date="2019-03" db="EMBL/GenBank/DDBJ databases">
        <title>Long read genome sequence of the mycoparasitic Pythium oligandrum ATCC 38472 isolated from sugarbeet rhizosphere.</title>
        <authorList>
            <person name="Gaulin E."/>
        </authorList>
    </citation>
    <scope>NUCLEOTIDE SEQUENCE</scope>
    <source>
        <strain evidence="4">ATCC 38472_TT</strain>
    </source>
</reference>
<feature type="compositionally biased region" description="Low complexity" evidence="1">
    <location>
        <begin position="66"/>
        <end position="85"/>
    </location>
</feature>
<feature type="compositionally biased region" description="Low complexity" evidence="1">
    <location>
        <begin position="1304"/>
        <end position="1323"/>
    </location>
</feature>
<dbReference type="PANTHER" id="PTHR47691:SF3">
    <property type="entry name" value="HTH-TYPE TRANSCRIPTIONAL REGULATOR RV0890C-RELATED"/>
    <property type="match status" value="1"/>
</dbReference>
<dbReference type="EMBL" id="SPLM01000002">
    <property type="protein sequence ID" value="TMW68581.1"/>
    <property type="molecule type" value="Genomic_DNA"/>
</dbReference>
<dbReference type="InterPro" id="IPR024983">
    <property type="entry name" value="CHAT_dom"/>
</dbReference>
<evidence type="ECO:0000259" key="3">
    <source>
        <dbReference type="Pfam" id="PF12770"/>
    </source>
</evidence>